<evidence type="ECO:0000313" key="3">
    <source>
        <dbReference type="Proteomes" id="UP000443423"/>
    </source>
</evidence>
<keyword evidence="3" id="KW-1185">Reference proteome</keyword>
<dbReference type="Pfam" id="PF04307">
    <property type="entry name" value="YdjM"/>
    <property type="match status" value="1"/>
</dbReference>
<keyword evidence="1" id="KW-0472">Membrane</keyword>
<gene>
    <name evidence="2" type="ORF">GJR99_12165</name>
</gene>
<feature type="transmembrane region" description="Helical" evidence="1">
    <location>
        <begin position="60"/>
        <end position="79"/>
    </location>
</feature>
<dbReference type="Proteomes" id="UP000443423">
    <property type="component" value="Unassembled WGS sequence"/>
</dbReference>
<dbReference type="AlphaFoldDB" id="A0A6A8GAM7"/>
<keyword evidence="2" id="KW-0378">Hydrolase</keyword>
<evidence type="ECO:0000256" key="1">
    <source>
        <dbReference type="SAM" id="Phobius"/>
    </source>
</evidence>
<feature type="transmembrane region" description="Helical" evidence="1">
    <location>
        <begin position="21"/>
        <end position="40"/>
    </location>
</feature>
<comment type="caution">
    <text evidence="2">The sequence shown here is derived from an EMBL/GenBank/DDBJ whole genome shotgun (WGS) entry which is preliminary data.</text>
</comment>
<feature type="transmembrane region" description="Helical" evidence="1">
    <location>
        <begin position="143"/>
        <end position="163"/>
    </location>
</feature>
<proteinExistence type="predicted"/>
<keyword evidence="1" id="KW-0812">Transmembrane</keyword>
<accession>A0A6A8GAM7</accession>
<dbReference type="InterPro" id="IPR007404">
    <property type="entry name" value="YdjM-like"/>
</dbReference>
<name>A0A6A8GAM7_9EURY</name>
<organism evidence="2 3">
    <name type="scientific">Haloferax marinum</name>
    <dbReference type="NCBI Taxonomy" id="2666143"/>
    <lineage>
        <taxon>Archaea</taxon>
        <taxon>Methanobacteriati</taxon>
        <taxon>Methanobacteriota</taxon>
        <taxon>Stenosarchaea group</taxon>
        <taxon>Halobacteria</taxon>
        <taxon>Halobacteriales</taxon>
        <taxon>Haloferacaceae</taxon>
        <taxon>Haloferax</taxon>
    </lineage>
</organism>
<evidence type="ECO:0000313" key="2">
    <source>
        <dbReference type="EMBL" id="MRW97323.1"/>
    </source>
</evidence>
<dbReference type="OrthoDB" id="284239at2157"/>
<sequence length="176" mass="19645">MLPWTHAAFGYLLYSWFARSRYQHAPIGLAVFAVVFGTQFPDLVDKPLAWSFDILAYGRSLGHSVFTMGLIVGLLWWAFSYRDQRELTIAFAVGYTSHLVGDAVDPLVEGELANLGYVLWPLTRVPADDPYNSFLEFFLSLEFTGLVLLGVGITLVGLTVWVYDGFPGVADMFGNY</sequence>
<dbReference type="EMBL" id="WKJQ01000001">
    <property type="protein sequence ID" value="MRW97323.1"/>
    <property type="molecule type" value="Genomic_DNA"/>
</dbReference>
<keyword evidence="1" id="KW-1133">Transmembrane helix</keyword>
<reference evidence="2 3" key="1">
    <citation type="submission" date="2019-11" db="EMBL/GenBank/DDBJ databases">
        <title>Whole genome sequence of Haloferax sp. MBLA0078.</title>
        <authorList>
            <person name="Seo M.-J."/>
            <person name="Cho E.-S."/>
        </authorList>
    </citation>
    <scope>NUCLEOTIDE SEQUENCE [LARGE SCALE GENOMIC DNA]</scope>
    <source>
        <strain evidence="2 3">MBLA0078</strain>
    </source>
</reference>
<protein>
    <submittedName>
        <fullName evidence="2">Metal-dependent hydrolase</fullName>
    </submittedName>
</protein>
<dbReference type="GO" id="GO:0016787">
    <property type="term" value="F:hydrolase activity"/>
    <property type="evidence" value="ECO:0007669"/>
    <property type="project" value="UniProtKB-KW"/>
</dbReference>
<dbReference type="RefSeq" id="WP_151112514.1">
    <property type="nucleotide sequence ID" value="NZ_WKJQ01000001.1"/>
</dbReference>